<protein>
    <submittedName>
        <fullName evidence="7">Uncharacterized protein</fullName>
    </submittedName>
</protein>
<evidence type="ECO:0000313" key="8">
    <source>
        <dbReference type="Proteomes" id="UP000499080"/>
    </source>
</evidence>
<keyword evidence="3 6" id="KW-1133">Transmembrane helix</keyword>
<feature type="region of interest" description="Disordered" evidence="5">
    <location>
        <begin position="1"/>
        <end position="21"/>
    </location>
</feature>
<evidence type="ECO:0000256" key="2">
    <source>
        <dbReference type="ARBA" id="ARBA00022692"/>
    </source>
</evidence>
<keyword evidence="4 6" id="KW-0472">Membrane</keyword>
<accession>A0A4Y2AIJ6</accession>
<evidence type="ECO:0000256" key="6">
    <source>
        <dbReference type="SAM" id="Phobius"/>
    </source>
</evidence>
<dbReference type="PANTHER" id="PTHR43184:SF12">
    <property type="entry name" value="SUGAR PHOSPHATE EXCHANGER 3"/>
    <property type="match status" value="1"/>
</dbReference>
<evidence type="ECO:0000256" key="1">
    <source>
        <dbReference type="ARBA" id="ARBA00004141"/>
    </source>
</evidence>
<dbReference type="Proteomes" id="UP000499080">
    <property type="component" value="Unassembled WGS sequence"/>
</dbReference>
<organism evidence="7 8">
    <name type="scientific">Araneus ventricosus</name>
    <name type="common">Orbweaver spider</name>
    <name type="synonym">Epeira ventricosa</name>
    <dbReference type="NCBI Taxonomy" id="182803"/>
    <lineage>
        <taxon>Eukaryota</taxon>
        <taxon>Metazoa</taxon>
        <taxon>Ecdysozoa</taxon>
        <taxon>Arthropoda</taxon>
        <taxon>Chelicerata</taxon>
        <taxon>Arachnida</taxon>
        <taxon>Araneae</taxon>
        <taxon>Araneomorphae</taxon>
        <taxon>Entelegynae</taxon>
        <taxon>Araneoidea</taxon>
        <taxon>Araneidae</taxon>
        <taxon>Araneus</taxon>
    </lineage>
</organism>
<evidence type="ECO:0000256" key="3">
    <source>
        <dbReference type="ARBA" id="ARBA00022989"/>
    </source>
</evidence>
<comment type="caution">
    <text evidence="7">The sequence shown here is derived from an EMBL/GenBank/DDBJ whole genome shotgun (WGS) entry which is preliminary data.</text>
</comment>
<gene>
    <name evidence="7" type="ORF">AVEN_18135_1</name>
</gene>
<name>A0A4Y2AIJ6_ARAVE</name>
<dbReference type="OrthoDB" id="3639251at2759"/>
<comment type="subcellular location">
    <subcellularLocation>
        <location evidence="1">Membrane</location>
        <topology evidence="1">Multi-pass membrane protein</topology>
    </subcellularLocation>
</comment>
<reference evidence="7 8" key="1">
    <citation type="journal article" date="2019" name="Sci. Rep.">
        <title>Orb-weaving spider Araneus ventricosus genome elucidates the spidroin gene catalogue.</title>
        <authorList>
            <person name="Kono N."/>
            <person name="Nakamura H."/>
            <person name="Ohtoshi R."/>
            <person name="Moran D.A.P."/>
            <person name="Shinohara A."/>
            <person name="Yoshida Y."/>
            <person name="Fujiwara M."/>
            <person name="Mori M."/>
            <person name="Tomita M."/>
            <person name="Arakawa K."/>
        </authorList>
    </citation>
    <scope>NUCLEOTIDE SEQUENCE [LARGE SCALE GENOMIC DNA]</scope>
</reference>
<evidence type="ECO:0000313" key="7">
    <source>
        <dbReference type="EMBL" id="GBL79560.1"/>
    </source>
</evidence>
<dbReference type="GO" id="GO:0005789">
    <property type="term" value="C:endoplasmic reticulum membrane"/>
    <property type="evidence" value="ECO:0007669"/>
    <property type="project" value="TreeGrafter"/>
</dbReference>
<evidence type="ECO:0000256" key="4">
    <source>
        <dbReference type="ARBA" id="ARBA00023136"/>
    </source>
</evidence>
<keyword evidence="8" id="KW-1185">Reference proteome</keyword>
<dbReference type="EMBL" id="BGPR01000019">
    <property type="protein sequence ID" value="GBL79560.1"/>
    <property type="molecule type" value="Genomic_DNA"/>
</dbReference>
<dbReference type="AlphaFoldDB" id="A0A4Y2AIJ6"/>
<proteinExistence type="predicted"/>
<sequence>MASRRAVHRSDYEQKTPSTSEDLDSAKIVLRHPKGHSKYHVLAFVLTFFSYAFFHATRKTFSNVKVTISATWTPQNLSLPGVFDDNWNGHHLFDWRDDTSVFLN</sequence>
<evidence type="ECO:0000256" key="5">
    <source>
        <dbReference type="SAM" id="MobiDB-lite"/>
    </source>
</evidence>
<feature type="transmembrane region" description="Helical" evidence="6">
    <location>
        <begin position="39"/>
        <end position="56"/>
    </location>
</feature>
<dbReference type="PANTHER" id="PTHR43184">
    <property type="entry name" value="MAJOR FACILITATOR SUPERFAMILY TRANSPORTER 16, ISOFORM B"/>
    <property type="match status" value="1"/>
</dbReference>
<keyword evidence="2 6" id="KW-0812">Transmembrane</keyword>